<organism evidence="2">
    <name type="scientific">Octopus bimaculoides</name>
    <name type="common">California two-spotted octopus</name>
    <dbReference type="NCBI Taxonomy" id="37653"/>
    <lineage>
        <taxon>Eukaryota</taxon>
        <taxon>Metazoa</taxon>
        <taxon>Spiralia</taxon>
        <taxon>Lophotrochozoa</taxon>
        <taxon>Mollusca</taxon>
        <taxon>Cephalopoda</taxon>
        <taxon>Coleoidea</taxon>
        <taxon>Octopodiformes</taxon>
        <taxon>Octopoda</taxon>
        <taxon>Incirrata</taxon>
        <taxon>Octopodidae</taxon>
        <taxon>Octopus</taxon>
    </lineage>
</organism>
<proteinExistence type="predicted"/>
<reference evidence="2" key="1">
    <citation type="submission" date="2015-07" db="EMBL/GenBank/DDBJ databases">
        <title>MeaNS - Measles Nucleotide Surveillance Program.</title>
        <authorList>
            <person name="Tran T."/>
            <person name="Druce J."/>
        </authorList>
    </citation>
    <scope>NUCLEOTIDE SEQUENCE</scope>
    <source>
        <strain evidence="2">UCB-OBI-ISO-001</strain>
        <tissue evidence="2">Gonad</tissue>
    </source>
</reference>
<dbReference type="AlphaFoldDB" id="A0A0L8IE15"/>
<dbReference type="EMBL" id="KQ415904">
    <property type="protein sequence ID" value="KOF99733.1"/>
    <property type="molecule type" value="Genomic_DNA"/>
</dbReference>
<name>A0A0L8IE15_OCTBM</name>
<sequence>MYVCVCEIMCMCASMCLCVCVCVCSVLLGFCNSALSSTLPSVCMSVCLCICVSVCLCDCETVWFCALWRSPLRHYVQFVLVRQFQCLRKNCCHYPFQLYFRWDSTHSNPRWTSTQLIEKKHPISFS</sequence>
<evidence type="ECO:0000256" key="1">
    <source>
        <dbReference type="SAM" id="SignalP"/>
    </source>
</evidence>
<feature type="signal peptide" evidence="1">
    <location>
        <begin position="1"/>
        <end position="36"/>
    </location>
</feature>
<accession>A0A0L8IE15</accession>
<gene>
    <name evidence="2" type="ORF">OCBIM_22012214mg</name>
</gene>
<feature type="chain" id="PRO_5005584343" description="Secreted protein" evidence="1">
    <location>
        <begin position="37"/>
        <end position="126"/>
    </location>
</feature>
<evidence type="ECO:0000313" key="2">
    <source>
        <dbReference type="EMBL" id="KOF99733.1"/>
    </source>
</evidence>
<protein>
    <recommendedName>
        <fullName evidence="3">Secreted protein</fullName>
    </recommendedName>
</protein>
<keyword evidence="1" id="KW-0732">Signal</keyword>
<evidence type="ECO:0008006" key="3">
    <source>
        <dbReference type="Google" id="ProtNLM"/>
    </source>
</evidence>